<dbReference type="EMBL" id="JAQJAN010000019">
    <property type="protein sequence ID" value="KAJ5709286.1"/>
    <property type="molecule type" value="Genomic_DNA"/>
</dbReference>
<organism evidence="2 3">
    <name type="scientific">Penicillium malachiteum</name>
    <dbReference type="NCBI Taxonomy" id="1324776"/>
    <lineage>
        <taxon>Eukaryota</taxon>
        <taxon>Fungi</taxon>
        <taxon>Dikarya</taxon>
        <taxon>Ascomycota</taxon>
        <taxon>Pezizomycotina</taxon>
        <taxon>Eurotiomycetes</taxon>
        <taxon>Eurotiomycetidae</taxon>
        <taxon>Eurotiales</taxon>
        <taxon>Aspergillaceae</taxon>
        <taxon>Penicillium</taxon>
    </lineage>
</organism>
<evidence type="ECO:0000313" key="3">
    <source>
        <dbReference type="Proteomes" id="UP001215712"/>
    </source>
</evidence>
<evidence type="ECO:0000256" key="1">
    <source>
        <dbReference type="SAM" id="SignalP"/>
    </source>
</evidence>
<gene>
    <name evidence="2" type="ORF">N7493_010620</name>
</gene>
<comment type="caution">
    <text evidence="2">The sequence shown here is derived from an EMBL/GenBank/DDBJ whole genome shotgun (WGS) entry which is preliminary data.</text>
</comment>
<evidence type="ECO:0000313" key="2">
    <source>
        <dbReference type="EMBL" id="KAJ5709286.1"/>
    </source>
</evidence>
<keyword evidence="3" id="KW-1185">Reference proteome</keyword>
<keyword evidence="1" id="KW-0732">Signal</keyword>
<dbReference type="AlphaFoldDB" id="A0AAD6HD34"/>
<feature type="chain" id="PRO_5042110694" description="Secreted protein" evidence="1">
    <location>
        <begin position="35"/>
        <end position="190"/>
    </location>
</feature>
<feature type="signal peptide" evidence="1">
    <location>
        <begin position="1"/>
        <end position="34"/>
    </location>
</feature>
<proteinExistence type="predicted"/>
<reference evidence="2" key="2">
    <citation type="submission" date="2023-01" db="EMBL/GenBank/DDBJ databases">
        <authorList>
            <person name="Petersen C."/>
        </authorList>
    </citation>
    <scope>NUCLEOTIDE SEQUENCE</scope>
    <source>
        <strain evidence="2">IBT 17514</strain>
    </source>
</reference>
<sequence length="190" mass="19666">MQQGNKNTRCENKPTPKTPGSLLLFLLLHSLTRSRGGGGGPGGSLTRIPQDGTGIRDVEDASTSRGHVVHDPGSLLKGQQARLGGGSHGVEAPGAPTALQRLRPLHDVGDGGIVGASPFEHHRSSVHILEDEDAGLAVFVQEVVGAAPGPIGHVSDRSSSLDHRLAEFGHAELEVVAGHVETAVVEAHLV</sequence>
<dbReference type="Proteomes" id="UP001215712">
    <property type="component" value="Unassembled WGS sequence"/>
</dbReference>
<accession>A0AAD6HD34</accession>
<reference evidence="2" key="1">
    <citation type="journal article" date="2023" name="IMA Fungus">
        <title>Comparative genomic study of the Penicillium genus elucidates a diverse pangenome and 15 lateral gene transfer events.</title>
        <authorList>
            <person name="Petersen C."/>
            <person name="Sorensen T."/>
            <person name="Nielsen M.R."/>
            <person name="Sondergaard T.E."/>
            <person name="Sorensen J.L."/>
            <person name="Fitzpatrick D.A."/>
            <person name="Frisvad J.C."/>
            <person name="Nielsen K.L."/>
        </authorList>
    </citation>
    <scope>NUCLEOTIDE SEQUENCE</scope>
    <source>
        <strain evidence="2">IBT 17514</strain>
    </source>
</reference>
<protein>
    <recommendedName>
        <fullName evidence="4">Secreted protein</fullName>
    </recommendedName>
</protein>
<name>A0AAD6HD34_9EURO</name>
<evidence type="ECO:0008006" key="4">
    <source>
        <dbReference type="Google" id="ProtNLM"/>
    </source>
</evidence>